<evidence type="ECO:0000313" key="1">
    <source>
        <dbReference type="EMBL" id="CAE7939626.1"/>
    </source>
</evidence>
<sequence>LLRAMLEAAGDPDRDFLRQAEDGLPVGILDPLPRTPHVFAEQVKWPLDNSFWEASLAWAPNYSSVAEHADFARAKFEEMCMGEFLERYGEHTAIAALAVIVEDEETGSSAGTSYEHGYLACQVDTKEEVPGDPASQTVYVNLVGTFGLSCGIAACGLRLTYHLLGPDFPLDLLLYADDLEAMGKGPRQRRGIP</sequence>
<evidence type="ECO:0000313" key="2">
    <source>
        <dbReference type="Proteomes" id="UP000601435"/>
    </source>
</evidence>
<proteinExistence type="predicted"/>
<reference evidence="1" key="1">
    <citation type="submission" date="2021-02" db="EMBL/GenBank/DDBJ databases">
        <authorList>
            <person name="Dougan E. K."/>
            <person name="Rhodes N."/>
            <person name="Thang M."/>
            <person name="Chan C."/>
        </authorList>
    </citation>
    <scope>NUCLEOTIDE SEQUENCE</scope>
</reference>
<dbReference type="OrthoDB" id="442902at2759"/>
<comment type="caution">
    <text evidence="1">The sequence shown here is derived from an EMBL/GenBank/DDBJ whole genome shotgun (WGS) entry which is preliminary data.</text>
</comment>
<dbReference type="AlphaFoldDB" id="A0A813C632"/>
<dbReference type="EMBL" id="CAJNJA010089242">
    <property type="protein sequence ID" value="CAE7939626.1"/>
    <property type="molecule type" value="Genomic_DNA"/>
</dbReference>
<feature type="non-terminal residue" evidence="1">
    <location>
        <position position="1"/>
    </location>
</feature>
<organism evidence="1 2">
    <name type="scientific">Symbiodinium necroappetens</name>
    <dbReference type="NCBI Taxonomy" id="1628268"/>
    <lineage>
        <taxon>Eukaryota</taxon>
        <taxon>Sar</taxon>
        <taxon>Alveolata</taxon>
        <taxon>Dinophyceae</taxon>
        <taxon>Suessiales</taxon>
        <taxon>Symbiodiniaceae</taxon>
        <taxon>Symbiodinium</taxon>
    </lineage>
</organism>
<keyword evidence="2" id="KW-1185">Reference proteome</keyword>
<dbReference type="Proteomes" id="UP000601435">
    <property type="component" value="Unassembled WGS sequence"/>
</dbReference>
<accession>A0A813C632</accession>
<gene>
    <name evidence="1" type="ORF">SNEC2469_LOCUS33580</name>
</gene>
<name>A0A813C632_9DINO</name>
<protein>
    <submittedName>
        <fullName evidence="1">Uncharacterized protein</fullName>
    </submittedName>
</protein>